<organism evidence="4 5">
    <name type="scientific">Cyclotella atomus</name>
    <dbReference type="NCBI Taxonomy" id="382360"/>
    <lineage>
        <taxon>Eukaryota</taxon>
        <taxon>Sar</taxon>
        <taxon>Stramenopiles</taxon>
        <taxon>Ochrophyta</taxon>
        <taxon>Bacillariophyta</taxon>
        <taxon>Coscinodiscophyceae</taxon>
        <taxon>Thalassiosirophycidae</taxon>
        <taxon>Stephanodiscales</taxon>
        <taxon>Stephanodiscaceae</taxon>
        <taxon>Cyclotella</taxon>
    </lineage>
</organism>
<evidence type="ECO:0000313" key="4">
    <source>
        <dbReference type="EMBL" id="KAL3789860.1"/>
    </source>
</evidence>
<name>A0ABD3PPC6_9STRA</name>
<comment type="caution">
    <text evidence="4">The sequence shown here is derived from an EMBL/GenBank/DDBJ whole genome shotgun (WGS) entry which is preliminary data.</text>
</comment>
<keyword evidence="3" id="KW-0833">Ubl conjugation pathway</keyword>
<dbReference type="PROSITE" id="PS51257">
    <property type="entry name" value="PROKAR_LIPOPROTEIN"/>
    <property type="match status" value="1"/>
</dbReference>
<comment type="pathway">
    <text evidence="1">Protein modification; protein neddylation.</text>
</comment>
<dbReference type="AlphaFoldDB" id="A0ABD3PPC6"/>
<dbReference type="PANTHER" id="PTHR10953:SF29">
    <property type="entry name" value="NEDD8-ACTIVATING ENZYME E1 REGULATORY SUBUNIT"/>
    <property type="match status" value="1"/>
</dbReference>
<protein>
    <recommendedName>
        <fullName evidence="6">NEDD8-activating enzyme E1 regulatory subunit</fullName>
    </recommendedName>
</protein>
<dbReference type="InterPro" id="IPR030667">
    <property type="entry name" value="APP-BP1"/>
</dbReference>
<proteinExistence type="inferred from homology"/>
<dbReference type="Proteomes" id="UP001530400">
    <property type="component" value="Unassembled WGS sequence"/>
</dbReference>
<accession>A0ABD3PPC6</accession>
<dbReference type="SUPFAM" id="SSF69572">
    <property type="entry name" value="Activating enzymes of the ubiquitin-like proteins"/>
    <property type="match status" value="2"/>
</dbReference>
<keyword evidence="5" id="KW-1185">Reference proteome</keyword>
<dbReference type="InterPro" id="IPR035985">
    <property type="entry name" value="Ubiquitin-activating_enz"/>
</dbReference>
<gene>
    <name evidence="4" type="ORF">ACHAWO_011666</name>
</gene>
<evidence type="ECO:0000256" key="1">
    <source>
        <dbReference type="ARBA" id="ARBA00005032"/>
    </source>
</evidence>
<sequence length="636" mass="69465">MATNDKYDRQLRLWGASGQAALSSTLVLLIGASACGTESLKNLVLPGVGAFLILDDVVYDGSPATGEIATAADLMNADTGKFESPTSNFFAAQSGNSTKAAMSCALLCELNPDVSGFHCSVPSLDKVDYPTFFAKLKNDPPKTNTGAVTSSILVISADQPSPVLIPLSVACHDLSLPLVNVRSYGLLGYVRIQTPSPYHVVKDTKKTNKLVDLRLSSGAEGAFDGLKKVYDSIDKLESITDSKDHGHVPYIIILLQALAKWKENHDKAPATYDEKEEFRALVKSMANDYNNEINFQEAHDQAHLAWMESNISDESQIVLDKCSEEVFHAAAIETDMETDGSSNKTVNVAILQFQLMACALKRFLKENNNVPPLEGTIPDMASDTKTFVALQEAYRSQAESDRSKLTSYINEILKACKAKSNGCKVCVDMPSEHDIVTFCKNARDINILETRPIYAEYQAQDPSGPIVESLAKSLNLTTSALPNFDSLQSDARDDLICSTMDPYETDPMQTPLLWFIALRACDAFYDCHGHYPGKHDQNLALEADANEVYKLMGEIVSNMGLKECDFMKETLLDGEKGKNVAREVVRYDEAEIHTIAAVVGGVASQEAVKLITGQYVPVNDTYIYNGIASTGAVHRF</sequence>
<dbReference type="InterPro" id="IPR045886">
    <property type="entry name" value="ThiF/MoeB/HesA"/>
</dbReference>
<dbReference type="EMBL" id="JALLPJ020000513">
    <property type="protein sequence ID" value="KAL3789860.1"/>
    <property type="molecule type" value="Genomic_DNA"/>
</dbReference>
<dbReference type="Gene3D" id="3.40.50.720">
    <property type="entry name" value="NAD(P)-binding Rossmann-like Domain"/>
    <property type="match status" value="2"/>
</dbReference>
<evidence type="ECO:0000256" key="2">
    <source>
        <dbReference type="ARBA" id="ARBA00006868"/>
    </source>
</evidence>
<dbReference type="PIRSF" id="PIRSF039099">
    <property type="entry name" value="APP-BP1"/>
    <property type="match status" value="1"/>
</dbReference>
<reference evidence="4 5" key="1">
    <citation type="submission" date="2024-10" db="EMBL/GenBank/DDBJ databases">
        <title>Updated reference genomes for cyclostephanoid diatoms.</title>
        <authorList>
            <person name="Roberts W.R."/>
            <person name="Alverson A.J."/>
        </authorList>
    </citation>
    <scope>NUCLEOTIDE SEQUENCE [LARGE SCALE GENOMIC DNA]</scope>
    <source>
        <strain evidence="4 5">AJA010-31</strain>
    </source>
</reference>
<evidence type="ECO:0008006" key="6">
    <source>
        <dbReference type="Google" id="ProtNLM"/>
    </source>
</evidence>
<comment type="similarity">
    <text evidence="2">Belongs to the ubiquitin-activating E1 family. ULA1 subfamily.</text>
</comment>
<evidence type="ECO:0000313" key="5">
    <source>
        <dbReference type="Proteomes" id="UP001530400"/>
    </source>
</evidence>
<evidence type="ECO:0000256" key="3">
    <source>
        <dbReference type="ARBA" id="ARBA00022786"/>
    </source>
</evidence>
<dbReference type="PANTHER" id="PTHR10953">
    <property type="entry name" value="UBIQUITIN-ACTIVATING ENZYME E1"/>
    <property type="match status" value="1"/>
</dbReference>